<gene>
    <name evidence="1" type="ORF">BDW02DRAFT_467212</name>
</gene>
<proteinExistence type="predicted"/>
<evidence type="ECO:0000313" key="1">
    <source>
        <dbReference type="EMBL" id="KAF1837094.1"/>
    </source>
</evidence>
<name>A0A6A5KRP6_9PLEO</name>
<dbReference type="EMBL" id="ML975265">
    <property type="protein sequence ID" value="KAF1837094.1"/>
    <property type="molecule type" value="Genomic_DNA"/>
</dbReference>
<dbReference type="AlphaFoldDB" id="A0A6A5KRP6"/>
<accession>A0A6A5KRP6</accession>
<organism evidence="1 2">
    <name type="scientific">Decorospora gaudefroyi</name>
    <dbReference type="NCBI Taxonomy" id="184978"/>
    <lineage>
        <taxon>Eukaryota</taxon>
        <taxon>Fungi</taxon>
        <taxon>Dikarya</taxon>
        <taxon>Ascomycota</taxon>
        <taxon>Pezizomycotina</taxon>
        <taxon>Dothideomycetes</taxon>
        <taxon>Pleosporomycetidae</taxon>
        <taxon>Pleosporales</taxon>
        <taxon>Pleosporineae</taxon>
        <taxon>Pleosporaceae</taxon>
        <taxon>Decorospora</taxon>
    </lineage>
</organism>
<sequence length="172" mass="19989">NSTQTLLFKNREEAEDAVRDRNTGWRGLSNDKTIPKNDMERGAWVLRLFLAMKNRDAVLDKRPSRRWAPQSDYFYSEAHMERVCWDVVWIAEKLHLEGINIFPIYDPAMYAQLNKDMRLSFEARMKLLITMLCFSKAKCDAFMKGLGIEEAVICPNRKLLSVVGNRTANGKR</sequence>
<protein>
    <submittedName>
        <fullName evidence="1">Uncharacterized protein</fullName>
    </submittedName>
</protein>
<dbReference type="Proteomes" id="UP000800040">
    <property type="component" value="Unassembled WGS sequence"/>
</dbReference>
<feature type="non-terminal residue" evidence="1">
    <location>
        <position position="172"/>
    </location>
</feature>
<feature type="non-terminal residue" evidence="1">
    <location>
        <position position="1"/>
    </location>
</feature>
<keyword evidence="2" id="KW-1185">Reference proteome</keyword>
<reference evidence="1" key="1">
    <citation type="submission" date="2020-01" db="EMBL/GenBank/DDBJ databases">
        <authorList>
            <consortium name="DOE Joint Genome Institute"/>
            <person name="Haridas S."/>
            <person name="Albert R."/>
            <person name="Binder M."/>
            <person name="Bloem J."/>
            <person name="Labutti K."/>
            <person name="Salamov A."/>
            <person name="Andreopoulos B."/>
            <person name="Baker S.E."/>
            <person name="Barry K."/>
            <person name="Bills G."/>
            <person name="Bluhm B.H."/>
            <person name="Cannon C."/>
            <person name="Castanera R."/>
            <person name="Culley D.E."/>
            <person name="Daum C."/>
            <person name="Ezra D."/>
            <person name="Gonzalez J.B."/>
            <person name="Henrissat B."/>
            <person name="Kuo A."/>
            <person name="Liang C."/>
            <person name="Lipzen A."/>
            <person name="Lutzoni F."/>
            <person name="Magnuson J."/>
            <person name="Mondo S."/>
            <person name="Nolan M."/>
            <person name="Ohm R."/>
            <person name="Pangilinan J."/>
            <person name="Park H.-J."/>
            <person name="Ramirez L."/>
            <person name="Alfaro M."/>
            <person name="Sun H."/>
            <person name="Tritt A."/>
            <person name="Yoshinaga Y."/>
            <person name="Zwiers L.-H."/>
            <person name="Turgeon B.G."/>
            <person name="Goodwin S.B."/>
            <person name="Spatafora J.W."/>
            <person name="Crous P.W."/>
            <person name="Grigoriev I.V."/>
        </authorList>
    </citation>
    <scope>NUCLEOTIDE SEQUENCE</scope>
    <source>
        <strain evidence="1">P77</strain>
    </source>
</reference>
<evidence type="ECO:0000313" key="2">
    <source>
        <dbReference type="Proteomes" id="UP000800040"/>
    </source>
</evidence>
<dbReference type="OrthoDB" id="3794856at2759"/>